<dbReference type="EMBL" id="CALNXK010000019">
    <property type="protein sequence ID" value="CAH3106570.1"/>
    <property type="molecule type" value="Genomic_DNA"/>
</dbReference>
<feature type="region of interest" description="Disordered" evidence="13">
    <location>
        <begin position="96"/>
        <end position="136"/>
    </location>
</feature>
<keyword evidence="6" id="KW-0399">Innate immunity</keyword>
<comment type="similarity">
    <text evidence="3">Belongs to the inositol 1,4,5-trisphosphate 5-phosphatase family.</text>
</comment>
<dbReference type="Gene3D" id="1.10.150.50">
    <property type="entry name" value="Transcription Factor, Ets-1"/>
    <property type="match status" value="1"/>
</dbReference>
<dbReference type="PANTHER" id="PTHR46051:SF1">
    <property type="entry name" value="INOSITOL POLYPHOSPHATE-RELATED PHOSPHATASE DOMAIN-CONTAINING PROTEIN"/>
    <property type="match status" value="1"/>
</dbReference>
<evidence type="ECO:0000256" key="12">
    <source>
        <dbReference type="PROSITE-ProRule" id="PRU00191"/>
    </source>
</evidence>
<dbReference type="SUPFAM" id="SSF56219">
    <property type="entry name" value="DNase I-like"/>
    <property type="match status" value="1"/>
</dbReference>
<dbReference type="InterPro" id="IPR000980">
    <property type="entry name" value="SH2"/>
</dbReference>
<dbReference type="PROSITE" id="PS50001">
    <property type="entry name" value="SH2"/>
    <property type="match status" value="1"/>
</dbReference>
<feature type="compositionally biased region" description="Acidic residues" evidence="13">
    <location>
        <begin position="112"/>
        <end position="127"/>
    </location>
</feature>
<keyword evidence="10" id="KW-0472">Membrane</keyword>
<evidence type="ECO:0000256" key="10">
    <source>
        <dbReference type="ARBA" id="ARBA00023136"/>
    </source>
</evidence>
<dbReference type="PANTHER" id="PTHR46051">
    <property type="entry name" value="SH2 DOMAIN-CONTAINING PROTEIN"/>
    <property type="match status" value="1"/>
</dbReference>
<dbReference type="SUPFAM" id="SSF47769">
    <property type="entry name" value="SAM/Pointed domain"/>
    <property type="match status" value="1"/>
</dbReference>
<name>A0ABN8NGN7_9CNID</name>
<accession>A0ABN8NGN7</accession>
<organism evidence="15 16">
    <name type="scientific">Porites lobata</name>
    <dbReference type="NCBI Taxonomy" id="104759"/>
    <lineage>
        <taxon>Eukaryota</taxon>
        <taxon>Metazoa</taxon>
        <taxon>Cnidaria</taxon>
        <taxon>Anthozoa</taxon>
        <taxon>Hexacorallia</taxon>
        <taxon>Scleractinia</taxon>
        <taxon>Fungiina</taxon>
        <taxon>Poritidae</taxon>
        <taxon>Porites</taxon>
    </lineage>
</organism>
<evidence type="ECO:0000256" key="3">
    <source>
        <dbReference type="ARBA" id="ARBA00008734"/>
    </source>
</evidence>
<protein>
    <recommendedName>
        <fullName evidence="4">phosphatidylinositol-3,4,5-trisphosphate 5-phosphatase</fullName>
        <ecNumber evidence="4">3.1.3.86</ecNumber>
    </recommendedName>
</protein>
<dbReference type="InterPro" id="IPR013761">
    <property type="entry name" value="SAM/pointed_sf"/>
</dbReference>
<dbReference type="Pfam" id="PF00017">
    <property type="entry name" value="SH2"/>
    <property type="match status" value="1"/>
</dbReference>
<gene>
    <name evidence="15" type="ORF">PLOB_00014864</name>
</gene>
<dbReference type="Pfam" id="PF24147">
    <property type="entry name" value="C2_SHIP1-2_2nd"/>
    <property type="match status" value="1"/>
</dbReference>
<keyword evidence="11" id="KW-0963">Cytoplasm</keyword>
<evidence type="ECO:0000256" key="2">
    <source>
        <dbReference type="ARBA" id="ARBA00004245"/>
    </source>
</evidence>
<feature type="region of interest" description="Disordered" evidence="13">
    <location>
        <begin position="931"/>
        <end position="985"/>
    </location>
</feature>
<dbReference type="InterPro" id="IPR036691">
    <property type="entry name" value="Endo/exonu/phosph_ase_sf"/>
</dbReference>
<proteinExistence type="inferred from homology"/>
<evidence type="ECO:0000256" key="13">
    <source>
        <dbReference type="SAM" id="MobiDB-lite"/>
    </source>
</evidence>
<evidence type="ECO:0000256" key="1">
    <source>
        <dbReference type="ARBA" id="ARBA00004170"/>
    </source>
</evidence>
<evidence type="ECO:0000256" key="7">
    <source>
        <dbReference type="ARBA" id="ARBA00022801"/>
    </source>
</evidence>
<dbReference type="SMART" id="SM00128">
    <property type="entry name" value="IPPc"/>
    <property type="match status" value="1"/>
</dbReference>
<dbReference type="Gene3D" id="3.60.10.10">
    <property type="entry name" value="Endonuclease/exonuclease/phosphatase"/>
    <property type="match status" value="1"/>
</dbReference>
<dbReference type="Gene3D" id="3.30.505.10">
    <property type="entry name" value="SH2 domain"/>
    <property type="match status" value="1"/>
</dbReference>
<evidence type="ECO:0000256" key="5">
    <source>
        <dbReference type="ARBA" id="ARBA00022553"/>
    </source>
</evidence>
<dbReference type="SMART" id="SM00252">
    <property type="entry name" value="SH2"/>
    <property type="match status" value="1"/>
</dbReference>
<dbReference type="Proteomes" id="UP001159405">
    <property type="component" value="Unassembled WGS sequence"/>
</dbReference>
<evidence type="ECO:0000313" key="16">
    <source>
        <dbReference type="Proteomes" id="UP001159405"/>
    </source>
</evidence>
<sequence>MSFPWHLPSISRLRAEELLLSSGKNGAFIIRDSESVSNAHTLSLLHEGRIHHFRILRREGNGAFYMQAVPGAQAQDFSKLEHLVTFYSQANNGLPCELRQPAMAPQDRDSITDDETDDEDDDDDDEGRQDANDYEVPPLFINRTAETLDQSQSLADKSFRTALGVYLGDGLKNDMITAVNGGAVLDGMQTLLATTSLNLITELQLFLSRVNILQSVFNTGGHNKLKCALPDHSSEEEPSFKLLMDLLAESIAGAKSLQTQALDALKEVASINQEEDKQEPERCRTFEVMTQGMATSSFKNRLFISVNYVEGKISFLKNLNEALDVNNTSDQSKIVQLVKSKDNIKRLRLKMESKAAKDFEFDDGKSREVFCQLVQQMKNQHSENTKNQASVFIGTWNMGNANPPADLKSWFKCQGSGKTMDSSLAEFPHDIYAIGTQECPIGEKDWILRIKEQLKILFRNKEFYLVSTCSLWSIRLVVFANQDLKHMISHVQQSSVKTGIANALGNKGGVGISFSLGPLSLCFVNCHLAARASEARKLRRNQNFLDILSGLNLGMKGVFGITHQFHHVFWFGDLNYRIDLDVKEVLASVKCQNFRKMKIHDQLRVEKNKGNVFLGFEEEVINFPPTYRYKRGGTEYISEKVKRTGVLTNVPSWCDRVLRHSFPQTKITSTSYGCPVYIRTSDHWPVFCTFDMSLPFTVSPEQTIPKSPQSEGCEIIFAKISATIKTNSKTQFYIEFHSTCLEEVKKTGKNSTVRFHKYEKSGGQYSCPEWSESVIPPLHPIISDHNFLMEQHLLLAVKSADNDESYGECCIALRTMINVIPQRIRGVVLSHLGEKTGEITVEMHVKVPDNNNMPESPKPLGKAQLMADYCSLYIRKIRKRGYIQRELSCLGERNTKHLMTGREGNKLVPAFLYSFYLTFYKTDTSLRRTLSASPKGVQTPPLPEKQGTTSLGVPPAVPKRHSAPVPESTKTSKDPPPLPVKKSKPRTVEELMQRIGFSQYTSSLVDYGWDDLKFLGDLNEKELNEAGVPEHHHKMVRFNFAFNNEQD</sequence>
<keyword evidence="7" id="KW-0378">Hydrolase</keyword>
<dbReference type="InterPro" id="IPR036860">
    <property type="entry name" value="SH2_dom_sf"/>
</dbReference>
<comment type="subcellular location">
    <subcellularLocation>
        <location evidence="2">Cytoplasm</location>
        <location evidence="2">Cytoskeleton</location>
    </subcellularLocation>
    <subcellularLocation>
        <location evidence="1">Membrane</location>
        <topology evidence="1">Peripheral membrane protein</topology>
    </subcellularLocation>
</comment>
<feature type="domain" description="SH2" evidence="14">
    <location>
        <begin position="5"/>
        <end position="102"/>
    </location>
</feature>
<dbReference type="EC" id="3.1.3.86" evidence="4"/>
<dbReference type="Pfam" id="PF22669">
    <property type="entry name" value="Exo_endo_phos2"/>
    <property type="match status" value="1"/>
</dbReference>
<evidence type="ECO:0000259" key="14">
    <source>
        <dbReference type="PROSITE" id="PS50001"/>
    </source>
</evidence>
<dbReference type="InterPro" id="IPR000300">
    <property type="entry name" value="IPPc"/>
</dbReference>
<keyword evidence="12" id="KW-0727">SH2 domain</keyword>
<dbReference type="InterPro" id="IPR057509">
    <property type="entry name" value="C2_SHIP1-2_2nd"/>
</dbReference>
<evidence type="ECO:0000256" key="8">
    <source>
        <dbReference type="ARBA" id="ARBA00022859"/>
    </source>
</evidence>
<evidence type="ECO:0000256" key="6">
    <source>
        <dbReference type="ARBA" id="ARBA00022588"/>
    </source>
</evidence>
<evidence type="ECO:0000313" key="15">
    <source>
        <dbReference type="EMBL" id="CAH3106570.1"/>
    </source>
</evidence>
<dbReference type="SUPFAM" id="SSF55550">
    <property type="entry name" value="SH2 domain"/>
    <property type="match status" value="1"/>
</dbReference>
<evidence type="ECO:0000256" key="4">
    <source>
        <dbReference type="ARBA" id="ARBA00012981"/>
    </source>
</evidence>
<evidence type="ECO:0000256" key="9">
    <source>
        <dbReference type="ARBA" id="ARBA00023130"/>
    </source>
</evidence>
<dbReference type="PRINTS" id="PR00401">
    <property type="entry name" value="SH2DOMAIN"/>
</dbReference>
<keyword evidence="8" id="KW-0391">Immunity</keyword>
<keyword evidence="5" id="KW-0597">Phosphoprotein</keyword>
<reference evidence="15 16" key="1">
    <citation type="submission" date="2022-05" db="EMBL/GenBank/DDBJ databases">
        <authorList>
            <consortium name="Genoscope - CEA"/>
            <person name="William W."/>
        </authorList>
    </citation>
    <scope>NUCLEOTIDE SEQUENCE [LARGE SCALE GENOMIC DNA]</scope>
</reference>
<keyword evidence="9" id="KW-1064">Adaptive immunity</keyword>
<comment type="caution">
    <text evidence="15">The sequence shown here is derived from an EMBL/GenBank/DDBJ whole genome shotgun (WGS) entry which is preliminary data.</text>
</comment>
<keyword evidence="16" id="KW-1185">Reference proteome</keyword>
<keyword evidence="11" id="KW-0206">Cytoskeleton</keyword>
<evidence type="ECO:0000256" key="11">
    <source>
        <dbReference type="ARBA" id="ARBA00023212"/>
    </source>
</evidence>